<accession>A0A395W5Z5</accession>
<dbReference type="Gene3D" id="1.10.357.10">
    <property type="entry name" value="Tetracycline Repressor, domain 2"/>
    <property type="match status" value="1"/>
</dbReference>
<dbReference type="EMBL" id="QRYQ01000018">
    <property type="protein sequence ID" value="RGU90325.1"/>
    <property type="molecule type" value="Genomic_DNA"/>
</dbReference>
<evidence type="ECO:0000313" key="3">
    <source>
        <dbReference type="Proteomes" id="UP000265489"/>
    </source>
</evidence>
<sequence>MKAKNLNASSVKTRNLIRDTFAELLYEKKNINKITVTELVQRADINRSTFYSHYDDVRHVAEDIKAETLKAFFENKTISNVHDIEPFFDEIYAYIKKNDSFFRLIFISDEVTNFVRHLGNICKRRIYEAVNKDESIRDKHLLELEVSAFSDGIAMQFIRYYHNDYNVTLEEIIECGKLWCRTMIERRSVKTVMLKE</sequence>
<proteinExistence type="predicted"/>
<dbReference type="SUPFAM" id="SSF46689">
    <property type="entry name" value="Homeodomain-like"/>
    <property type="match status" value="1"/>
</dbReference>
<dbReference type="PANTHER" id="PTHR43479:SF7">
    <property type="entry name" value="TETR-FAMILY TRANSCRIPTIONAL REGULATOR"/>
    <property type="match status" value="1"/>
</dbReference>
<dbReference type="AlphaFoldDB" id="A0A395W5Z5"/>
<gene>
    <name evidence="2" type="ORF">DWW32_08995</name>
</gene>
<dbReference type="PANTHER" id="PTHR43479">
    <property type="entry name" value="ACREF/ENVCD OPERON REPRESSOR-RELATED"/>
    <property type="match status" value="1"/>
</dbReference>
<name>A0A395W5Z5_9FIRM</name>
<dbReference type="Pfam" id="PF14278">
    <property type="entry name" value="TetR_C_8"/>
    <property type="match status" value="1"/>
</dbReference>
<dbReference type="InterPro" id="IPR050624">
    <property type="entry name" value="HTH-type_Tx_Regulator"/>
</dbReference>
<organism evidence="2 3">
    <name type="scientific">Holdemanella biformis</name>
    <dbReference type="NCBI Taxonomy" id="1735"/>
    <lineage>
        <taxon>Bacteria</taxon>
        <taxon>Bacillati</taxon>
        <taxon>Bacillota</taxon>
        <taxon>Erysipelotrichia</taxon>
        <taxon>Erysipelotrichales</taxon>
        <taxon>Erysipelotrichaceae</taxon>
        <taxon>Holdemanella</taxon>
    </lineage>
</organism>
<dbReference type="Proteomes" id="UP000265489">
    <property type="component" value="Unassembled WGS sequence"/>
</dbReference>
<reference evidence="2 3" key="1">
    <citation type="submission" date="2018-08" db="EMBL/GenBank/DDBJ databases">
        <title>A genome reference for cultivated species of the human gut microbiota.</title>
        <authorList>
            <person name="Zou Y."/>
            <person name="Xue W."/>
            <person name="Luo G."/>
        </authorList>
    </citation>
    <scope>NUCLEOTIDE SEQUENCE [LARGE SCALE GENOMIC DNA]</scope>
    <source>
        <strain evidence="2 3">AF15-20</strain>
    </source>
</reference>
<dbReference type="RefSeq" id="WP_118325543.1">
    <property type="nucleotide sequence ID" value="NZ_DAWEIE010000010.1"/>
</dbReference>
<feature type="domain" description="Transcriptional regulator TetR C-terminal Firmicutes type" evidence="1">
    <location>
        <begin position="84"/>
        <end position="174"/>
    </location>
</feature>
<evidence type="ECO:0000259" key="1">
    <source>
        <dbReference type="Pfam" id="PF14278"/>
    </source>
</evidence>
<evidence type="ECO:0000313" key="2">
    <source>
        <dbReference type="EMBL" id="RGU90325.1"/>
    </source>
</evidence>
<comment type="caution">
    <text evidence="2">The sequence shown here is derived from an EMBL/GenBank/DDBJ whole genome shotgun (WGS) entry which is preliminary data.</text>
</comment>
<dbReference type="InterPro" id="IPR039532">
    <property type="entry name" value="TetR_C_Firmicutes"/>
</dbReference>
<dbReference type="InterPro" id="IPR009057">
    <property type="entry name" value="Homeodomain-like_sf"/>
</dbReference>
<protein>
    <recommendedName>
        <fullName evidence="1">Transcriptional regulator TetR C-terminal Firmicutes type domain-containing protein</fullName>
    </recommendedName>
</protein>